<dbReference type="Proteomes" id="UP000596742">
    <property type="component" value="Unassembled WGS sequence"/>
</dbReference>
<comment type="caution">
    <text evidence="1">The sequence shown here is derived from an EMBL/GenBank/DDBJ whole genome shotgun (WGS) entry which is preliminary data.</text>
</comment>
<organism evidence="1 2">
    <name type="scientific">Mytilus galloprovincialis</name>
    <name type="common">Mediterranean mussel</name>
    <dbReference type="NCBI Taxonomy" id="29158"/>
    <lineage>
        <taxon>Eukaryota</taxon>
        <taxon>Metazoa</taxon>
        <taxon>Spiralia</taxon>
        <taxon>Lophotrochozoa</taxon>
        <taxon>Mollusca</taxon>
        <taxon>Bivalvia</taxon>
        <taxon>Autobranchia</taxon>
        <taxon>Pteriomorphia</taxon>
        <taxon>Mytilida</taxon>
        <taxon>Mytiloidea</taxon>
        <taxon>Mytilidae</taxon>
        <taxon>Mytilinae</taxon>
        <taxon>Mytilus</taxon>
    </lineage>
</organism>
<dbReference type="EMBL" id="UYJE01002194">
    <property type="protein sequence ID" value="VDI08511.1"/>
    <property type="molecule type" value="Genomic_DNA"/>
</dbReference>
<gene>
    <name evidence="1" type="ORF">MGAL_10B000135</name>
</gene>
<protein>
    <submittedName>
        <fullName evidence="1">Uncharacterized protein</fullName>
    </submittedName>
</protein>
<dbReference type="OrthoDB" id="6095264at2759"/>
<evidence type="ECO:0000313" key="2">
    <source>
        <dbReference type="Proteomes" id="UP000596742"/>
    </source>
</evidence>
<proteinExistence type="predicted"/>
<evidence type="ECO:0000313" key="1">
    <source>
        <dbReference type="EMBL" id="VDI08511.1"/>
    </source>
</evidence>
<reference evidence="1" key="1">
    <citation type="submission" date="2018-11" db="EMBL/GenBank/DDBJ databases">
        <authorList>
            <person name="Alioto T."/>
            <person name="Alioto T."/>
        </authorList>
    </citation>
    <scope>NUCLEOTIDE SEQUENCE</scope>
</reference>
<sequence length="1313" mass="151726">YTIDDFSSENVVVFSVNVSICFESLEKCEFSIIVLKEARLPKPSCDLEKTFTIPDFSLRSYLTDIGLDGSVSLLPAHTISELLHRLDIAQFLLKDQCNQQELPFAPSKNGWNKGCPKQLSLPPLDNTTRCHLHDFCTGVTCCTDVRILDRTVTTYTKLDPCNWKLFIGIERMTHTINLLDYEFGKSEHFKLHGLIHLDFIIEEFKISRMYMVNLNLSVCFETHYPCVIHVSVLRNTQLPKRICNWKTDFIDSDFSYRTFLQEKGLPEDQNLTSYQMKDLMEELGISEFLQGEECSKSQTVLSSLINGWENECNIPMSMLPNNPEFVTCKIRDSCTSLECCLIAGKLGRSFKLFIEIEPCLFQLRLGLEEMTFNMLLFDFEWGQPVEAWLFGLVRMNFCLNDTCDSEESFSVPVLENVKLPKQKCQWRESYRVKDFSLGQWSKQNNMEQSSVLHEYYISELLEQLGLTNYLMEKQCRGNNEINGWKSDCLSGVVLSDLSRYPISCQLLNNCTDLMCCIDVPLINRTFKVSFGVHQDDQLYSIGIEKLNFRIPFQHFTFGDDHEFSLYGILRLRYNIVDLSSFNQYLVSFEVSMCWESYKNCDWQVKILDNAVLSKGKQNKQIGYALEGKSNFILDYSLSSWGLNNSVDTQNLNNFKKSLLYNDLDIGWYFSLRCKGGEKRLSNETNGSGCSDNVLAEHIPCMFIHTCTEIRCCIPVPVLQRSFYFSLNLDVCNYNLTVYIENLVYHQMLYEYEWGTEDSFWLKGVFRLRYKIYNLRNAMTVRMTLYIDICMEGTQNCGISYLILNHTDLPKTVCNWKQSYMISESRTQDLKQKLVMIKDGSLADYQVYKLLEESNIGYHLSKDECKIPQTMYKWKNACPHFLQLGVLDGPIFCWINTGCTSIICCVHDDVTQRNYQMNLHVSSCDRNLELKIEQYGFNQSLLDFKYGDEYAVHLGGIFRISVVIDYLVKTGSFIVNMNISICWSYNEECDYNVKILDDLELPKSNCDMARNYQTKGFSLINWFSKTGYQNTKVLTGQVLTDLNEVLGIMKYYQQDECGRRVLSFNSSNMDGLNNAFSLNQWLTQKQMNDKDVLSKSTALHLMEDLNIAPFINGSLCRRKVATFEQSNDGWINECKKTVSVPNLKDTESSCILEDSCSDLKCCVDVGILDKSFMYFLKMDTCKSTLTIGIENMWLTQSLIKFKFGERKEFYIKGTLGMEYIVEELQSSNEYLVSVNISVCLEPNKSKCYIQTQIVKDLLITKPQCNWNMDFKTPGKHIRTNYLCITFVLPMTVGTFSGQLLFNTKLPFLLIITSL</sequence>
<accession>A0A8B6CQD2</accession>
<name>A0A8B6CQD2_MYTGA</name>
<feature type="non-terminal residue" evidence="1">
    <location>
        <position position="1313"/>
    </location>
</feature>
<keyword evidence="2" id="KW-1185">Reference proteome</keyword>